<dbReference type="Gene3D" id="3.40.630.30">
    <property type="match status" value="1"/>
</dbReference>
<evidence type="ECO:0000259" key="2">
    <source>
        <dbReference type="PROSITE" id="PS51186"/>
    </source>
</evidence>
<dbReference type="InterPro" id="IPR000182">
    <property type="entry name" value="GNAT_dom"/>
</dbReference>
<dbReference type="InterPro" id="IPR016181">
    <property type="entry name" value="Acyl_CoA_acyltransferase"/>
</dbReference>
<evidence type="ECO:0000313" key="4">
    <source>
        <dbReference type="Proteomes" id="UP000863577"/>
    </source>
</evidence>
<sequence>MNQFEFRPLSLEDLEKLYLWFQEPTIHNNYARGKKWSLTAIEEKYKPRILGKEHVPSFIVYLDNVPFGFIQYYLLNEFLPEGIEGFENSLFQQYNAKDLVGIDLFIAEEKGRSRGLGVDLIGQFIDEFLTEFKSIIVDPNISNQQAIRCYEKAGFKKTDLSQDPNYLIMLLSKS</sequence>
<dbReference type="AlphaFoldDB" id="A0AAN5PQZ7"/>
<dbReference type="SUPFAM" id="SSF55729">
    <property type="entry name" value="Acyl-CoA N-acyltransferases (Nat)"/>
    <property type="match status" value="1"/>
</dbReference>
<proteinExistence type="predicted"/>
<accession>A0AAN5PQZ7</accession>
<feature type="domain" description="N-acetyltransferase" evidence="2">
    <location>
        <begin position="4"/>
        <end position="174"/>
    </location>
</feature>
<dbReference type="Pfam" id="PF13523">
    <property type="entry name" value="Acetyltransf_8"/>
    <property type="match status" value="1"/>
</dbReference>
<evidence type="ECO:0000313" key="3">
    <source>
        <dbReference type="EMBL" id="HAU2396535.1"/>
    </source>
</evidence>
<organism evidence="3 4">
    <name type="scientific">Legionella pneumophila</name>
    <dbReference type="NCBI Taxonomy" id="446"/>
    <lineage>
        <taxon>Bacteria</taxon>
        <taxon>Pseudomonadati</taxon>
        <taxon>Pseudomonadota</taxon>
        <taxon>Gammaproteobacteria</taxon>
        <taxon>Legionellales</taxon>
        <taxon>Legionellaceae</taxon>
        <taxon>Legionella</taxon>
    </lineage>
</organism>
<gene>
    <name evidence="3" type="ORF">JBK99_09370</name>
</gene>
<dbReference type="GO" id="GO:0046677">
    <property type="term" value="P:response to antibiotic"/>
    <property type="evidence" value="ECO:0007669"/>
    <property type="project" value="UniProtKB-KW"/>
</dbReference>
<protein>
    <submittedName>
        <fullName evidence="3">Acetyltransferase</fullName>
    </submittedName>
</protein>
<dbReference type="PROSITE" id="PS51186">
    <property type="entry name" value="GNAT"/>
    <property type="match status" value="1"/>
</dbReference>
<dbReference type="GO" id="GO:0016410">
    <property type="term" value="F:N-acyltransferase activity"/>
    <property type="evidence" value="ECO:0007669"/>
    <property type="project" value="TreeGrafter"/>
</dbReference>
<comment type="caution">
    <text evidence="3">The sequence shown here is derived from an EMBL/GenBank/DDBJ whole genome shotgun (WGS) entry which is preliminary data.</text>
</comment>
<reference evidence="3" key="2">
    <citation type="submission" date="2019-09" db="EMBL/GenBank/DDBJ databases">
        <authorList>
            <consortium name="NCBI Pathogen Detection Project"/>
        </authorList>
    </citation>
    <scope>NUCLEOTIDE SEQUENCE</scope>
    <source>
        <strain evidence="3">CL18-200174</strain>
    </source>
</reference>
<dbReference type="PANTHER" id="PTHR31438">
    <property type="entry name" value="LYSINE N-ACYLTRANSFERASE C17G9.06C-RELATED"/>
    <property type="match status" value="1"/>
</dbReference>
<reference evidence="3" key="1">
    <citation type="journal article" date="2018" name="Genome Biol.">
        <title>SKESA: strategic k-mer extension for scrupulous assemblies.</title>
        <authorList>
            <person name="Souvorov A."/>
            <person name="Agarwala R."/>
            <person name="Lipman D.J."/>
        </authorList>
    </citation>
    <scope>NUCLEOTIDE SEQUENCE</scope>
    <source>
        <strain evidence="3">CL18-200174</strain>
    </source>
</reference>
<dbReference type="EMBL" id="DACWOD010000006">
    <property type="protein sequence ID" value="HAU2396535.1"/>
    <property type="molecule type" value="Genomic_DNA"/>
</dbReference>
<keyword evidence="1" id="KW-0046">Antibiotic resistance</keyword>
<dbReference type="Proteomes" id="UP000863577">
    <property type="component" value="Unassembled WGS sequence"/>
</dbReference>
<dbReference type="PANTHER" id="PTHR31438:SF1">
    <property type="entry name" value="LYSINE N-ACYLTRANSFERASE C17G9.06C-RELATED"/>
    <property type="match status" value="1"/>
</dbReference>
<evidence type="ECO:0000256" key="1">
    <source>
        <dbReference type="ARBA" id="ARBA00023251"/>
    </source>
</evidence>
<name>A0AAN5PQZ7_LEGPN</name>